<keyword evidence="1" id="KW-0732">Signal</keyword>
<dbReference type="SUPFAM" id="SSF53383">
    <property type="entry name" value="PLP-dependent transferases"/>
    <property type="match status" value="1"/>
</dbReference>
<keyword evidence="2" id="KW-0663">Pyridoxal phosphate</keyword>
<evidence type="ECO:0000313" key="5">
    <source>
        <dbReference type="Proteomes" id="UP000198816"/>
    </source>
</evidence>
<dbReference type="InterPro" id="IPR019546">
    <property type="entry name" value="TAT_signal_bac_arc"/>
</dbReference>
<dbReference type="PANTHER" id="PTHR43092:SF6">
    <property type="entry name" value="BLR1280 PROTEIN"/>
    <property type="match status" value="1"/>
</dbReference>
<dbReference type="PANTHER" id="PTHR43092">
    <property type="entry name" value="L-CYSTEINE DESULFHYDRASE"/>
    <property type="match status" value="1"/>
</dbReference>
<dbReference type="RefSeq" id="WP_093031160.1">
    <property type="nucleotide sequence ID" value="NZ_FNNZ01000008.1"/>
</dbReference>
<gene>
    <name evidence="4" type="ORF">SAMN05421783_108113</name>
</gene>
<dbReference type="PROSITE" id="PS51318">
    <property type="entry name" value="TAT"/>
    <property type="match status" value="1"/>
</dbReference>
<dbReference type="Pfam" id="PF00266">
    <property type="entry name" value="Aminotran_5"/>
    <property type="match status" value="1"/>
</dbReference>
<dbReference type="Gene3D" id="3.90.1150.10">
    <property type="entry name" value="Aspartate Aminotransferase, domain 1"/>
    <property type="match status" value="1"/>
</dbReference>
<dbReference type="Proteomes" id="UP000198816">
    <property type="component" value="Unassembled WGS sequence"/>
</dbReference>
<name>A0A1H2WAM7_THIRO</name>
<reference evidence="5" key="1">
    <citation type="submission" date="2016-10" db="EMBL/GenBank/DDBJ databases">
        <authorList>
            <person name="Varghese N."/>
            <person name="Submissions S."/>
        </authorList>
    </citation>
    <scope>NUCLEOTIDE SEQUENCE [LARGE SCALE GENOMIC DNA]</scope>
    <source>
        <strain evidence="5">DSM 217</strain>
    </source>
</reference>
<evidence type="ECO:0000313" key="4">
    <source>
        <dbReference type="EMBL" id="SDW77536.1"/>
    </source>
</evidence>
<dbReference type="AlphaFoldDB" id="A0A1H2WAM7"/>
<dbReference type="Gene3D" id="3.40.640.10">
    <property type="entry name" value="Type I PLP-dependent aspartate aminotransferase-like (Major domain)"/>
    <property type="match status" value="1"/>
</dbReference>
<dbReference type="EMBL" id="FNNZ01000008">
    <property type="protein sequence ID" value="SDW77536.1"/>
    <property type="molecule type" value="Genomic_DNA"/>
</dbReference>
<sequence length="513" mass="55161">MTANKQGSGLDRRDFLKGFASATVAAGLVGPGEVLAKGKAGPPGVPPGRFGRELLAPPSISGRPTGEAYWHRVRQAFPLADDYIHMNTGTTGSPPEFVLNNLAVYNRYKAADPLSWSANLAAEAPALFPILPSATGARQAMVAAVYGANADEIVLSYNTTDACNLIFAGTPWKPGDRIVTTSFEHPALAGPIAWARDYHGVEVVVVDIPSRFTDAVGVSDVLDWFEPALAAPLGADNKQYLAISEIFYKNGLRMPIPELCALARAYGAFSIIDSAHGWGMLPIDCHAYGADFIAGAGHKWLCGGPGTGILYVRTSDGAANPLPPFAMGNFFLYGNLFADPSSWSESRAWNPSVYMQFRGESNTPAVYAMTDALSFFDRIGVQPIYERGVALGNHLKGLIAGQWGRNALWVQEHPDARFATALTCFNPFAARDEAASFAAMNTAINKILSDLAGETPKVYIRSVTWRSSQLAPADDRIGFRISTHGVYNSYDEVDYVFGRLVDHIARSGLTQST</sequence>
<dbReference type="InterPro" id="IPR015422">
    <property type="entry name" value="PyrdxlP-dep_Trfase_small"/>
</dbReference>
<evidence type="ECO:0000256" key="2">
    <source>
        <dbReference type="ARBA" id="ARBA00022898"/>
    </source>
</evidence>
<keyword evidence="5" id="KW-1185">Reference proteome</keyword>
<organism evidence="4 5">
    <name type="scientific">Thiocapsa roseopersicina</name>
    <dbReference type="NCBI Taxonomy" id="1058"/>
    <lineage>
        <taxon>Bacteria</taxon>
        <taxon>Pseudomonadati</taxon>
        <taxon>Pseudomonadota</taxon>
        <taxon>Gammaproteobacteria</taxon>
        <taxon>Chromatiales</taxon>
        <taxon>Chromatiaceae</taxon>
        <taxon>Thiocapsa</taxon>
    </lineage>
</organism>
<dbReference type="NCBIfam" id="TIGR01409">
    <property type="entry name" value="TAT_signal_seq"/>
    <property type="match status" value="1"/>
</dbReference>
<dbReference type="InterPro" id="IPR015421">
    <property type="entry name" value="PyrdxlP-dep_Trfase_major"/>
</dbReference>
<dbReference type="InterPro" id="IPR015424">
    <property type="entry name" value="PyrdxlP-dep_Trfase"/>
</dbReference>
<evidence type="ECO:0000259" key="3">
    <source>
        <dbReference type="Pfam" id="PF00266"/>
    </source>
</evidence>
<proteinExistence type="predicted"/>
<feature type="domain" description="Aminotransferase class V" evidence="3">
    <location>
        <begin position="135"/>
        <end position="407"/>
    </location>
</feature>
<dbReference type="STRING" id="1058.SAMN05421783_108113"/>
<dbReference type="InterPro" id="IPR006311">
    <property type="entry name" value="TAT_signal"/>
</dbReference>
<protein>
    <submittedName>
        <fullName evidence="4">Tat (Twin-arginine translocation) pathway signal sequence</fullName>
    </submittedName>
</protein>
<dbReference type="InterPro" id="IPR000192">
    <property type="entry name" value="Aminotrans_V_dom"/>
</dbReference>
<accession>A0A1H2WAM7</accession>
<evidence type="ECO:0000256" key="1">
    <source>
        <dbReference type="ARBA" id="ARBA00022729"/>
    </source>
</evidence>
<dbReference type="OrthoDB" id="9764293at2"/>